<sequence>MIVMTTSFSDGARKRSACASNLFGSRKQPFALQFLSGQLAMTSDGLCFLADAFFRWLLIGASRSHLAEDTFALQFLLQNAKGLFDIVFPDYDLQNLSLYDDRRYFFALMIDRSIQLEPPLSRADAVLESGLWMIDASASISSWPIFRSKFSLFKRTL</sequence>
<evidence type="ECO:0000313" key="2">
    <source>
        <dbReference type="Proteomes" id="UP000543836"/>
    </source>
</evidence>
<protein>
    <submittedName>
        <fullName evidence="1">Uncharacterized protein</fullName>
    </submittedName>
</protein>
<dbReference type="AlphaFoldDB" id="A0A7W6ZR61"/>
<name>A0A7W6ZR61_9HYPH</name>
<dbReference type="Proteomes" id="UP000543836">
    <property type="component" value="Unassembled WGS sequence"/>
</dbReference>
<organism evidence="1 2">
    <name type="scientific">Rhizobium leucaenae</name>
    <dbReference type="NCBI Taxonomy" id="29450"/>
    <lineage>
        <taxon>Bacteria</taxon>
        <taxon>Pseudomonadati</taxon>
        <taxon>Pseudomonadota</taxon>
        <taxon>Alphaproteobacteria</taxon>
        <taxon>Hyphomicrobiales</taxon>
        <taxon>Rhizobiaceae</taxon>
        <taxon>Rhizobium/Agrobacterium group</taxon>
        <taxon>Rhizobium</taxon>
    </lineage>
</organism>
<accession>A0A7W6ZR61</accession>
<gene>
    <name evidence="1" type="ORF">GGE60_000813</name>
</gene>
<comment type="caution">
    <text evidence="1">The sequence shown here is derived from an EMBL/GenBank/DDBJ whole genome shotgun (WGS) entry which is preliminary data.</text>
</comment>
<dbReference type="EMBL" id="JACIIG010000001">
    <property type="protein sequence ID" value="MBB4566725.1"/>
    <property type="molecule type" value="Genomic_DNA"/>
</dbReference>
<keyword evidence="2" id="KW-1185">Reference proteome</keyword>
<reference evidence="1 2" key="1">
    <citation type="submission" date="2020-08" db="EMBL/GenBank/DDBJ databases">
        <title>Genomic Encyclopedia of Type Strains, Phase IV (KMG-V): Genome sequencing to study the core and pangenomes of soil and plant-associated prokaryotes.</title>
        <authorList>
            <person name="Whitman W."/>
        </authorList>
    </citation>
    <scope>NUCLEOTIDE SEQUENCE [LARGE SCALE GENOMIC DNA]</scope>
    <source>
        <strain evidence="1 2">SEMIA 492</strain>
    </source>
</reference>
<proteinExistence type="predicted"/>
<evidence type="ECO:0000313" key="1">
    <source>
        <dbReference type="EMBL" id="MBB4566725.1"/>
    </source>
</evidence>